<evidence type="ECO:0000313" key="2">
    <source>
        <dbReference type="EMBL" id="KKM20856.1"/>
    </source>
</evidence>
<sequence length="200" mass="22462">MLGSKQHISYKALPDDEGIDRIELAVEPRYKTSGMSGDEWRVSTVVRFFRKGELLWETSFGKMEYAVAFLGAEFHSRSEKSPRALWDYGDGLCMQPPCADPVHTEYRIKEEYSSQGDGPLPGMKGFEKRRSFCLRHAQRGDSDREDCDTNYEVLSGPGPRGADVHDEDESPAAQLHVPVSSIDEVPGAVDAAMKKFRNEQ</sequence>
<dbReference type="EMBL" id="LAZR01013682">
    <property type="protein sequence ID" value="KKM20856.1"/>
    <property type="molecule type" value="Genomic_DNA"/>
</dbReference>
<feature type="region of interest" description="Disordered" evidence="1">
    <location>
        <begin position="139"/>
        <end position="172"/>
    </location>
</feature>
<reference evidence="2" key="1">
    <citation type="journal article" date="2015" name="Nature">
        <title>Complex archaea that bridge the gap between prokaryotes and eukaryotes.</title>
        <authorList>
            <person name="Spang A."/>
            <person name="Saw J.H."/>
            <person name="Jorgensen S.L."/>
            <person name="Zaremba-Niedzwiedzka K."/>
            <person name="Martijn J."/>
            <person name="Lind A.E."/>
            <person name="van Eijk R."/>
            <person name="Schleper C."/>
            <person name="Guy L."/>
            <person name="Ettema T.J."/>
        </authorList>
    </citation>
    <scope>NUCLEOTIDE SEQUENCE</scope>
</reference>
<comment type="caution">
    <text evidence="2">The sequence shown here is derived from an EMBL/GenBank/DDBJ whole genome shotgun (WGS) entry which is preliminary data.</text>
</comment>
<evidence type="ECO:0000256" key="1">
    <source>
        <dbReference type="SAM" id="MobiDB-lite"/>
    </source>
</evidence>
<proteinExistence type="predicted"/>
<gene>
    <name evidence="2" type="ORF">LCGC14_1641280</name>
</gene>
<name>A0A0F9HZH5_9ZZZZ</name>
<dbReference type="AlphaFoldDB" id="A0A0F9HZH5"/>
<accession>A0A0F9HZH5</accession>
<organism evidence="2">
    <name type="scientific">marine sediment metagenome</name>
    <dbReference type="NCBI Taxonomy" id="412755"/>
    <lineage>
        <taxon>unclassified sequences</taxon>
        <taxon>metagenomes</taxon>
        <taxon>ecological metagenomes</taxon>
    </lineage>
</organism>
<protein>
    <submittedName>
        <fullName evidence="2">Uncharacterized protein</fullName>
    </submittedName>
</protein>